<dbReference type="Proteomes" id="UP000619376">
    <property type="component" value="Unassembled WGS sequence"/>
</dbReference>
<dbReference type="EMBL" id="BNAJ01000011">
    <property type="protein sequence ID" value="GHF56356.1"/>
    <property type="molecule type" value="Genomic_DNA"/>
</dbReference>
<name>A0ABQ3JVE0_9DEIO</name>
<dbReference type="InterPro" id="IPR000182">
    <property type="entry name" value="GNAT_dom"/>
</dbReference>
<evidence type="ECO:0000313" key="2">
    <source>
        <dbReference type="EMBL" id="GHF56356.1"/>
    </source>
</evidence>
<accession>A0ABQ3JVE0</accession>
<organism evidence="2 3">
    <name type="scientific">Deinococcus metalli</name>
    <dbReference type="NCBI Taxonomy" id="1141878"/>
    <lineage>
        <taxon>Bacteria</taxon>
        <taxon>Thermotogati</taxon>
        <taxon>Deinococcota</taxon>
        <taxon>Deinococci</taxon>
        <taxon>Deinococcales</taxon>
        <taxon>Deinococcaceae</taxon>
        <taxon>Deinococcus</taxon>
    </lineage>
</organism>
<evidence type="ECO:0000259" key="1">
    <source>
        <dbReference type="PROSITE" id="PS51186"/>
    </source>
</evidence>
<dbReference type="Gene3D" id="3.40.630.30">
    <property type="match status" value="1"/>
</dbReference>
<dbReference type="InterPro" id="IPR016181">
    <property type="entry name" value="Acyl_CoA_acyltransferase"/>
</dbReference>
<dbReference type="InterPro" id="IPR051531">
    <property type="entry name" value="N-acetyltransferase"/>
</dbReference>
<keyword evidence="3" id="KW-1185">Reference proteome</keyword>
<reference evidence="3" key="1">
    <citation type="journal article" date="2019" name="Int. J. Syst. Evol. Microbiol.">
        <title>The Global Catalogue of Microorganisms (GCM) 10K type strain sequencing project: providing services to taxonomists for standard genome sequencing and annotation.</title>
        <authorList>
            <consortium name="The Broad Institute Genomics Platform"/>
            <consortium name="The Broad Institute Genome Sequencing Center for Infectious Disease"/>
            <person name="Wu L."/>
            <person name="Ma J."/>
        </authorList>
    </citation>
    <scope>NUCLEOTIDE SEQUENCE [LARGE SCALE GENOMIC DNA]</scope>
    <source>
        <strain evidence="3">CGMCC 1.18437</strain>
    </source>
</reference>
<sequence>MPEGGAVTPVVLVTPRLHLRPLSAADAPVLAAYRADPAVAAFQGWTLPYTPQHAHALIAEMAGKQLGDAGWVQYGVSLPGGALVGDVALRTHGAQAEFGVTLAPSAHGRGYATEAGAAVIAHAFGTLGLHRLHASIDPRNVPVARLLVRLGFRHEGTLVEAYEHRGAWTDDALYGLLRREWASPD</sequence>
<dbReference type="Pfam" id="PF13302">
    <property type="entry name" value="Acetyltransf_3"/>
    <property type="match status" value="1"/>
</dbReference>
<dbReference type="PANTHER" id="PTHR43792">
    <property type="entry name" value="GNAT FAMILY, PUTATIVE (AFU_ORTHOLOGUE AFUA_3G00765)-RELATED-RELATED"/>
    <property type="match status" value="1"/>
</dbReference>
<dbReference type="PANTHER" id="PTHR43792:SF1">
    <property type="entry name" value="N-ACETYLTRANSFERASE DOMAIN-CONTAINING PROTEIN"/>
    <property type="match status" value="1"/>
</dbReference>
<proteinExistence type="predicted"/>
<gene>
    <name evidence="2" type="ORF">GCM10017781_35840</name>
</gene>
<comment type="caution">
    <text evidence="2">The sequence shown here is derived from an EMBL/GenBank/DDBJ whole genome shotgun (WGS) entry which is preliminary data.</text>
</comment>
<dbReference type="SUPFAM" id="SSF55729">
    <property type="entry name" value="Acyl-CoA N-acyltransferases (Nat)"/>
    <property type="match status" value="1"/>
</dbReference>
<protein>
    <submittedName>
        <fullName evidence="2">Acetyltransferase</fullName>
    </submittedName>
</protein>
<dbReference type="PROSITE" id="PS51186">
    <property type="entry name" value="GNAT"/>
    <property type="match status" value="1"/>
</dbReference>
<feature type="domain" description="N-acetyltransferase" evidence="1">
    <location>
        <begin position="17"/>
        <end position="180"/>
    </location>
</feature>
<evidence type="ECO:0000313" key="3">
    <source>
        <dbReference type="Proteomes" id="UP000619376"/>
    </source>
</evidence>